<evidence type="ECO:0000313" key="2">
    <source>
        <dbReference type="EMBL" id="OPJ73026.1"/>
    </source>
</evidence>
<dbReference type="EMBL" id="LSYS01006902">
    <property type="protein sequence ID" value="OPJ73026.1"/>
    <property type="molecule type" value="Genomic_DNA"/>
</dbReference>
<gene>
    <name evidence="2" type="ORF">AV530_005456</name>
</gene>
<evidence type="ECO:0000313" key="3">
    <source>
        <dbReference type="Proteomes" id="UP000190648"/>
    </source>
</evidence>
<feature type="region of interest" description="Disordered" evidence="1">
    <location>
        <begin position="60"/>
        <end position="89"/>
    </location>
</feature>
<evidence type="ECO:0000256" key="1">
    <source>
        <dbReference type="SAM" id="MobiDB-lite"/>
    </source>
</evidence>
<name>A0A1V4JLF4_PATFA</name>
<organism evidence="2 3">
    <name type="scientific">Patagioenas fasciata monilis</name>
    <dbReference type="NCBI Taxonomy" id="372326"/>
    <lineage>
        <taxon>Eukaryota</taxon>
        <taxon>Metazoa</taxon>
        <taxon>Chordata</taxon>
        <taxon>Craniata</taxon>
        <taxon>Vertebrata</taxon>
        <taxon>Euteleostomi</taxon>
        <taxon>Archelosauria</taxon>
        <taxon>Archosauria</taxon>
        <taxon>Dinosauria</taxon>
        <taxon>Saurischia</taxon>
        <taxon>Theropoda</taxon>
        <taxon>Coelurosauria</taxon>
        <taxon>Aves</taxon>
        <taxon>Neognathae</taxon>
        <taxon>Neoaves</taxon>
        <taxon>Columbimorphae</taxon>
        <taxon>Columbiformes</taxon>
        <taxon>Columbidae</taxon>
        <taxon>Patagioenas</taxon>
    </lineage>
</organism>
<protein>
    <submittedName>
        <fullName evidence="2">Uncharacterized protein</fullName>
    </submittedName>
</protein>
<accession>A0A1V4JLF4</accession>
<feature type="compositionally biased region" description="Polar residues" evidence="1">
    <location>
        <begin position="63"/>
        <end position="73"/>
    </location>
</feature>
<feature type="region of interest" description="Disordered" evidence="1">
    <location>
        <begin position="1"/>
        <end position="28"/>
    </location>
</feature>
<dbReference type="Proteomes" id="UP000190648">
    <property type="component" value="Unassembled WGS sequence"/>
</dbReference>
<feature type="compositionally biased region" description="Basic and acidic residues" evidence="1">
    <location>
        <begin position="17"/>
        <end position="26"/>
    </location>
</feature>
<comment type="caution">
    <text evidence="2">The sequence shown here is derived from an EMBL/GenBank/DDBJ whole genome shotgun (WGS) entry which is preliminary data.</text>
</comment>
<proteinExistence type="predicted"/>
<dbReference type="AlphaFoldDB" id="A0A1V4JLF4"/>
<reference evidence="2 3" key="1">
    <citation type="submission" date="2016-02" db="EMBL/GenBank/DDBJ databases">
        <title>Band-tailed pigeon sequencing and assembly.</title>
        <authorList>
            <person name="Soares A.E."/>
            <person name="Novak B.J."/>
            <person name="Rice E.S."/>
            <person name="O'Connell B."/>
            <person name="Chang D."/>
            <person name="Weber S."/>
            <person name="Shapiro B."/>
        </authorList>
    </citation>
    <scope>NUCLEOTIDE SEQUENCE [LARGE SCALE GENOMIC DNA]</scope>
    <source>
        <strain evidence="2">BTP2013</strain>
        <tissue evidence="2">Blood</tissue>
    </source>
</reference>
<sequence>MNLERGKLSHPPMSDQSEDKSTEHWPKQKKVCHLPAKASLHRATSAARDWFVGLLSRAGGGDSTSQPSLGSQHRQADCSNAALPQPDTDRKVHTLPESFCFLSYWILQYKSS</sequence>
<keyword evidence="3" id="KW-1185">Reference proteome</keyword>